<gene>
    <name evidence="13" type="ORF">QBC33DRAFT_604777</name>
</gene>
<feature type="compositionally biased region" description="Low complexity" evidence="10">
    <location>
        <begin position="45"/>
        <end position="60"/>
    </location>
</feature>
<keyword evidence="7 11" id="KW-1133">Transmembrane helix</keyword>
<keyword evidence="9 11" id="KW-0472">Membrane</keyword>
<evidence type="ECO:0000256" key="7">
    <source>
        <dbReference type="ARBA" id="ARBA00022989"/>
    </source>
</evidence>
<comment type="function">
    <text evidence="1">Golgi membrane protein involved in vesicular trafficking and spindle migration.</text>
</comment>
<feature type="transmembrane region" description="Helical" evidence="11">
    <location>
        <begin position="177"/>
        <end position="203"/>
    </location>
</feature>
<dbReference type="InterPro" id="IPR032816">
    <property type="entry name" value="VTT_dom"/>
</dbReference>
<evidence type="ECO:0000259" key="12">
    <source>
        <dbReference type="Pfam" id="PF09335"/>
    </source>
</evidence>
<comment type="caution">
    <text evidence="13">The sequence shown here is derived from an EMBL/GenBank/DDBJ whole genome shotgun (WGS) entry which is preliminary data.</text>
</comment>
<dbReference type="RefSeq" id="XP_060285871.1">
    <property type="nucleotide sequence ID" value="XM_060432253.1"/>
</dbReference>
<dbReference type="GO" id="GO:0016192">
    <property type="term" value="P:vesicle-mediated transport"/>
    <property type="evidence" value="ECO:0007669"/>
    <property type="project" value="TreeGrafter"/>
</dbReference>
<feature type="compositionally biased region" description="Acidic residues" evidence="10">
    <location>
        <begin position="345"/>
        <end position="354"/>
    </location>
</feature>
<proteinExistence type="inferred from homology"/>
<comment type="subcellular location">
    <subcellularLocation>
        <location evidence="2">Golgi apparatus membrane</location>
        <topology evidence="2">Multi-pass membrane protein</topology>
    </subcellularLocation>
</comment>
<accession>A0AAJ0C3V5</accession>
<evidence type="ECO:0000313" key="13">
    <source>
        <dbReference type="EMBL" id="KAK1769658.1"/>
    </source>
</evidence>
<dbReference type="Proteomes" id="UP001244011">
    <property type="component" value="Unassembled WGS sequence"/>
</dbReference>
<evidence type="ECO:0000256" key="1">
    <source>
        <dbReference type="ARBA" id="ARBA00002978"/>
    </source>
</evidence>
<organism evidence="13 14">
    <name type="scientific">Phialemonium atrogriseum</name>
    <dbReference type="NCBI Taxonomy" id="1093897"/>
    <lineage>
        <taxon>Eukaryota</taxon>
        <taxon>Fungi</taxon>
        <taxon>Dikarya</taxon>
        <taxon>Ascomycota</taxon>
        <taxon>Pezizomycotina</taxon>
        <taxon>Sordariomycetes</taxon>
        <taxon>Sordariomycetidae</taxon>
        <taxon>Cephalothecales</taxon>
        <taxon>Cephalothecaceae</taxon>
        <taxon>Phialemonium</taxon>
    </lineage>
</organism>
<dbReference type="GeneID" id="85315440"/>
<feature type="region of interest" description="Disordered" evidence="10">
    <location>
        <begin position="343"/>
        <end position="387"/>
    </location>
</feature>
<reference evidence="13" key="1">
    <citation type="submission" date="2023-06" db="EMBL/GenBank/DDBJ databases">
        <title>Genome-scale phylogeny and comparative genomics of the fungal order Sordariales.</title>
        <authorList>
            <consortium name="Lawrence Berkeley National Laboratory"/>
            <person name="Hensen N."/>
            <person name="Bonometti L."/>
            <person name="Westerberg I."/>
            <person name="Brannstrom I.O."/>
            <person name="Guillou S."/>
            <person name="Cros-Aarteil S."/>
            <person name="Calhoun S."/>
            <person name="Haridas S."/>
            <person name="Kuo A."/>
            <person name="Mondo S."/>
            <person name="Pangilinan J."/>
            <person name="Riley R."/>
            <person name="Labutti K."/>
            <person name="Andreopoulos B."/>
            <person name="Lipzen A."/>
            <person name="Chen C."/>
            <person name="Yanf M."/>
            <person name="Daum C."/>
            <person name="Ng V."/>
            <person name="Clum A."/>
            <person name="Steindorff A."/>
            <person name="Ohm R."/>
            <person name="Martin F."/>
            <person name="Silar P."/>
            <person name="Natvig D."/>
            <person name="Lalanne C."/>
            <person name="Gautier V."/>
            <person name="Ament-Velasquez S.L."/>
            <person name="Kruys A."/>
            <person name="Hutchinson M.I."/>
            <person name="Powell A.J."/>
            <person name="Barry K."/>
            <person name="Miller A.N."/>
            <person name="Grigoriev I.V."/>
            <person name="Debuchy R."/>
            <person name="Gladieux P."/>
            <person name="Thoren M.H."/>
            <person name="Johannesson H."/>
        </authorList>
    </citation>
    <scope>NUCLEOTIDE SEQUENCE</scope>
    <source>
        <strain evidence="13">8032-3</strain>
    </source>
</reference>
<evidence type="ECO:0000256" key="3">
    <source>
        <dbReference type="ARBA" id="ARBA00008640"/>
    </source>
</evidence>
<evidence type="ECO:0000256" key="8">
    <source>
        <dbReference type="ARBA" id="ARBA00023034"/>
    </source>
</evidence>
<evidence type="ECO:0000256" key="9">
    <source>
        <dbReference type="ARBA" id="ARBA00023136"/>
    </source>
</evidence>
<dbReference type="PANTHER" id="PTHR47549:SF1">
    <property type="entry name" value="GOLGI APPARATUS MEMBRANE PROTEIN TVP38"/>
    <property type="match status" value="1"/>
</dbReference>
<evidence type="ECO:0000256" key="2">
    <source>
        <dbReference type="ARBA" id="ARBA00004653"/>
    </source>
</evidence>
<dbReference type="Pfam" id="PF09335">
    <property type="entry name" value="VTT_dom"/>
    <property type="match status" value="1"/>
</dbReference>
<evidence type="ECO:0000256" key="5">
    <source>
        <dbReference type="ARBA" id="ARBA00020673"/>
    </source>
</evidence>
<comment type="similarity">
    <text evidence="3">Belongs to the TVP38/TMEM64 family.</text>
</comment>
<dbReference type="GO" id="GO:0000022">
    <property type="term" value="P:mitotic spindle elongation"/>
    <property type="evidence" value="ECO:0007669"/>
    <property type="project" value="TreeGrafter"/>
</dbReference>
<feature type="compositionally biased region" description="Gly residues" evidence="10">
    <location>
        <begin position="416"/>
        <end position="427"/>
    </location>
</feature>
<keyword evidence="6 11" id="KW-0812">Transmembrane</keyword>
<evidence type="ECO:0000256" key="10">
    <source>
        <dbReference type="SAM" id="MobiDB-lite"/>
    </source>
</evidence>
<dbReference type="InterPro" id="IPR051076">
    <property type="entry name" value="Golgi_membrane_TVP38/TMEM64"/>
</dbReference>
<name>A0AAJ0C3V5_9PEZI</name>
<feature type="region of interest" description="Disordered" evidence="10">
    <location>
        <begin position="399"/>
        <end position="427"/>
    </location>
</feature>
<feature type="domain" description="VTT" evidence="12">
    <location>
        <begin position="162"/>
        <end position="275"/>
    </location>
</feature>
<evidence type="ECO:0000256" key="4">
    <source>
        <dbReference type="ARBA" id="ARBA00013533"/>
    </source>
</evidence>
<evidence type="ECO:0000256" key="11">
    <source>
        <dbReference type="SAM" id="Phobius"/>
    </source>
</evidence>
<feature type="compositionally biased region" description="Pro residues" evidence="10">
    <location>
        <begin position="15"/>
        <end position="44"/>
    </location>
</feature>
<feature type="transmembrane region" description="Helical" evidence="11">
    <location>
        <begin position="137"/>
        <end position="157"/>
    </location>
</feature>
<sequence length="427" mass="44188">MPADYQSAAAALAIPPMPSPPTSPSAATPPSPDLEPGSPLPPWARPRTASTSARRLSSRPYTLHNRAHSRQPLASRLLHAAAAAGERAWRLFRRLPPAYRVLVVAGGAAALALGITFAVFSGRILAALGPVARSWKALPLGWALVWLLVFAAAFPPLVGYSSAVTVSGFVYGFPHGWPFAATATVAGSAAAFLASRGVFAPYVQRLVGRDRRFVALGQVLRRDGIGVLTMIRFCPLPYSLSNGFLATIPSISTGSFAVSTALSTPKLLVHVFIGSRLALLAEEGDTMTAGDRAVNYAGMLLGGLVGLAVGLVIYRRTMARAAELALEDDDPDAAAAAAALGFTGEEGEEEDEEEGGGREEGARLLRGSSAAGAGAGGPDASELDAAALMDDDDISLWEAEGVEGGYRDSWDEEEAVGGGGAVDGRKG</sequence>
<feature type="region of interest" description="Disordered" evidence="10">
    <location>
        <begin position="1"/>
        <end position="68"/>
    </location>
</feature>
<keyword evidence="8" id="KW-0333">Golgi apparatus</keyword>
<feature type="transmembrane region" description="Helical" evidence="11">
    <location>
        <begin position="293"/>
        <end position="314"/>
    </location>
</feature>
<evidence type="ECO:0000313" key="14">
    <source>
        <dbReference type="Proteomes" id="UP001244011"/>
    </source>
</evidence>
<dbReference type="AlphaFoldDB" id="A0AAJ0C3V5"/>
<protein>
    <recommendedName>
        <fullName evidence="4">Golgi apparatus membrane protein TVP38</fullName>
    </recommendedName>
    <alternativeName>
        <fullName evidence="5">Golgi apparatus membrane protein tvp38</fullName>
    </alternativeName>
</protein>
<keyword evidence="14" id="KW-1185">Reference proteome</keyword>
<feature type="transmembrane region" description="Helical" evidence="11">
    <location>
        <begin position="99"/>
        <end position="125"/>
    </location>
</feature>
<dbReference type="PANTHER" id="PTHR47549">
    <property type="entry name" value="GOLGI APPARATUS MEMBRANE PROTEIN TVP38-RELATED"/>
    <property type="match status" value="1"/>
</dbReference>
<evidence type="ECO:0000256" key="6">
    <source>
        <dbReference type="ARBA" id="ARBA00022692"/>
    </source>
</evidence>
<dbReference type="GO" id="GO:0000139">
    <property type="term" value="C:Golgi membrane"/>
    <property type="evidence" value="ECO:0007669"/>
    <property type="project" value="UniProtKB-SubCell"/>
</dbReference>
<dbReference type="EMBL" id="MU839002">
    <property type="protein sequence ID" value="KAK1769658.1"/>
    <property type="molecule type" value="Genomic_DNA"/>
</dbReference>